<evidence type="ECO:0000256" key="1">
    <source>
        <dbReference type="ARBA" id="ARBA00010641"/>
    </source>
</evidence>
<dbReference type="Gene3D" id="1.10.10.10">
    <property type="entry name" value="Winged helix-like DNA-binding domain superfamily/Winged helix DNA-binding domain"/>
    <property type="match status" value="1"/>
</dbReference>
<name>A0A523S445_UNCAE</name>
<proteinExistence type="inferred from homology"/>
<dbReference type="InterPro" id="IPR013325">
    <property type="entry name" value="RNA_pol_sigma_r2"/>
</dbReference>
<dbReference type="SUPFAM" id="SSF88659">
    <property type="entry name" value="Sigma3 and sigma4 domains of RNA polymerase sigma factors"/>
    <property type="match status" value="1"/>
</dbReference>
<evidence type="ECO:0000313" key="8">
    <source>
        <dbReference type="EMBL" id="TET12813.1"/>
    </source>
</evidence>
<dbReference type="InterPro" id="IPR039425">
    <property type="entry name" value="RNA_pol_sigma-70-like"/>
</dbReference>
<evidence type="ECO:0000256" key="5">
    <source>
        <dbReference type="ARBA" id="ARBA00023163"/>
    </source>
</evidence>
<evidence type="ECO:0000259" key="7">
    <source>
        <dbReference type="Pfam" id="PF08281"/>
    </source>
</evidence>
<dbReference type="InterPro" id="IPR013324">
    <property type="entry name" value="RNA_pol_sigma_r3/r4-like"/>
</dbReference>
<dbReference type="SUPFAM" id="SSF88946">
    <property type="entry name" value="Sigma2 domain of RNA polymerase sigma factors"/>
    <property type="match status" value="1"/>
</dbReference>
<evidence type="ECO:0000256" key="4">
    <source>
        <dbReference type="ARBA" id="ARBA00023125"/>
    </source>
</evidence>
<dbReference type="Pfam" id="PF04542">
    <property type="entry name" value="Sigma70_r2"/>
    <property type="match status" value="1"/>
</dbReference>
<dbReference type="PANTHER" id="PTHR43133:SF8">
    <property type="entry name" value="RNA POLYMERASE SIGMA FACTOR HI_1459-RELATED"/>
    <property type="match status" value="1"/>
</dbReference>
<sequence>MSEENEIDRVHLTYSDEQLVEKFKAGDKDSFRILVERYKSRVYNIIYGIMGNRDEAEDLSQEVFLNVYRFLHRFKERSKFYTWLYRIAVNVCLSAQKRKNKSGSIFSLTELSETNNTSGKMELADQSFSSQKMLENMELARKIKSAINSLSEVLKTTFILRESEDLSYQELAKIFQCSRGTIKSRLSRAREELRQKLKLYLM</sequence>
<dbReference type="Proteomes" id="UP000316360">
    <property type="component" value="Unassembled WGS sequence"/>
</dbReference>
<evidence type="ECO:0000256" key="2">
    <source>
        <dbReference type="ARBA" id="ARBA00023015"/>
    </source>
</evidence>
<reference evidence="8 9" key="1">
    <citation type="submission" date="2019-03" db="EMBL/GenBank/DDBJ databases">
        <title>Metabolic potential of uncultured bacteria and archaea associated with petroleum seepage in deep-sea sediments.</title>
        <authorList>
            <person name="Dong X."/>
            <person name="Hubert C."/>
        </authorList>
    </citation>
    <scope>NUCLEOTIDE SEQUENCE [LARGE SCALE GENOMIC DNA]</scope>
    <source>
        <strain evidence="8">E44_bin7</strain>
    </source>
</reference>
<keyword evidence="2" id="KW-0805">Transcription regulation</keyword>
<dbReference type="PANTHER" id="PTHR43133">
    <property type="entry name" value="RNA POLYMERASE ECF-TYPE SIGMA FACTO"/>
    <property type="match status" value="1"/>
</dbReference>
<accession>A0A523S445</accession>
<dbReference type="Pfam" id="PF08281">
    <property type="entry name" value="Sigma70_r4_2"/>
    <property type="match status" value="1"/>
</dbReference>
<keyword evidence="3" id="KW-0731">Sigma factor</keyword>
<dbReference type="GO" id="GO:0003677">
    <property type="term" value="F:DNA binding"/>
    <property type="evidence" value="ECO:0007669"/>
    <property type="project" value="UniProtKB-KW"/>
</dbReference>
<feature type="domain" description="RNA polymerase sigma-70 region 2" evidence="6">
    <location>
        <begin position="34"/>
        <end position="100"/>
    </location>
</feature>
<comment type="caution">
    <text evidence="8">The sequence shown here is derived from an EMBL/GenBank/DDBJ whole genome shotgun (WGS) entry which is preliminary data.</text>
</comment>
<keyword evidence="4" id="KW-0238">DNA-binding</keyword>
<dbReference type="GO" id="GO:0016987">
    <property type="term" value="F:sigma factor activity"/>
    <property type="evidence" value="ECO:0007669"/>
    <property type="project" value="UniProtKB-KW"/>
</dbReference>
<dbReference type="Gene3D" id="1.10.1740.10">
    <property type="match status" value="1"/>
</dbReference>
<evidence type="ECO:0000313" key="9">
    <source>
        <dbReference type="Proteomes" id="UP000316360"/>
    </source>
</evidence>
<gene>
    <name evidence="8" type="ORF">E3J84_00960</name>
</gene>
<evidence type="ECO:0000256" key="3">
    <source>
        <dbReference type="ARBA" id="ARBA00023082"/>
    </source>
</evidence>
<comment type="similarity">
    <text evidence="1">Belongs to the sigma-70 factor family. ECF subfamily.</text>
</comment>
<dbReference type="InterPro" id="IPR013249">
    <property type="entry name" value="RNA_pol_sigma70_r4_t2"/>
</dbReference>
<organism evidence="8 9">
    <name type="scientific">Aerophobetes bacterium</name>
    <dbReference type="NCBI Taxonomy" id="2030807"/>
    <lineage>
        <taxon>Bacteria</taxon>
        <taxon>Candidatus Aerophobota</taxon>
    </lineage>
</organism>
<dbReference type="InterPro" id="IPR007627">
    <property type="entry name" value="RNA_pol_sigma70_r2"/>
</dbReference>
<dbReference type="InterPro" id="IPR036388">
    <property type="entry name" value="WH-like_DNA-bd_sf"/>
</dbReference>
<dbReference type="EMBL" id="SOKJ01000049">
    <property type="protein sequence ID" value="TET12813.1"/>
    <property type="molecule type" value="Genomic_DNA"/>
</dbReference>
<feature type="domain" description="RNA polymerase sigma factor 70 region 4 type 2" evidence="7">
    <location>
        <begin position="141"/>
        <end position="193"/>
    </location>
</feature>
<evidence type="ECO:0000259" key="6">
    <source>
        <dbReference type="Pfam" id="PF04542"/>
    </source>
</evidence>
<keyword evidence="5" id="KW-0804">Transcription</keyword>
<dbReference type="NCBIfam" id="TIGR02937">
    <property type="entry name" value="sigma70-ECF"/>
    <property type="match status" value="1"/>
</dbReference>
<dbReference type="InterPro" id="IPR014284">
    <property type="entry name" value="RNA_pol_sigma-70_dom"/>
</dbReference>
<protein>
    <submittedName>
        <fullName evidence="8">Sigma-70 family RNA polymerase sigma factor</fullName>
    </submittedName>
</protein>
<dbReference type="GO" id="GO:0006352">
    <property type="term" value="P:DNA-templated transcription initiation"/>
    <property type="evidence" value="ECO:0007669"/>
    <property type="project" value="InterPro"/>
</dbReference>
<dbReference type="AlphaFoldDB" id="A0A523S445"/>
<dbReference type="CDD" id="cd06171">
    <property type="entry name" value="Sigma70_r4"/>
    <property type="match status" value="1"/>
</dbReference>